<evidence type="ECO:0000256" key="6">
    <source>
        <dbReference type="ARBA" id="ARBA00022741"/>
    </source>
</evidence>
<dbReference type="PANTHER" id="PTHR24221:SF402">
    <property type="entry name" value="IRON-SULFUR CLUSTERS TRANSPORTER ABCB7, MITOCHONDRIAL"/>
    <property type="match status" value="1"/>
</dbReference>
<comment type="subcellular location">
    <subcellularLocation>
        <location evidence="1">Cell membrane</location>
        <topology evidence="1">Multi-pass membrane protein</topology>
    </subcellularLocation>
</comment>
<dbReference type="GO" id="GO:0016887">
    <property type="term" value="F:ATP hydrolysis activity"/>
    <property type="evidence" value="ECO:0007669"/>
    <property type="project" value="InterPro"/>
</dbReference>
<dbReference type="RefSeq" id="WP_101680069.1">
    <property type="nucleotide sequence ID" value="NZ_PJRP01000001.1"/>
</dbReference>
<feature type="domain" description="ABC transporter" evidence="12">
    <location>
        <begin position="370"/>
        <end position="604"/>
    </location>
</feature>
<feature type="region of interest" description="Disordered" evidence="10">
    <location>
        <begin position="609"/>
        <end position="630"/>
    </location>
</feature>
<evidence type="ECO:0000256" key="7">
    <source>
        <dbReference type="ARBA" id="ARBA00022840"/>
    </source>
</evidence>
<dbReference type="InterPro" id="IPR017871">
    <property type="entry name" value="ABC_transporter-like_CS"/>
</dbReference>
<evidence type="ECO:0000256" key="11">
    <source>
        <dbReference type="SAM" id="Phobius"/>
    </source>
</evidence>
<dbReference type="STRING" id="82633.GCA_000974605_04925"/>
<sequence>MRRYSTTAEPAPTEPANALFKGAGAPRSDWQTVRNLLPYVWHYKWRVMLALACLVAAKVANLGVPVLMKKLVDAMDIKPGDATALLVVPVGLIVAYGVLRLSSSLFTELREILFSKVTQSAVREIALQVFRHLHALSLRFHLERQTGGMSRDIERGTRGIQSLISYSLYSILPTLVEMSLVIGFFFLHYDIWFAAITLCALVGYITFTIVVTEWRTHFRRKMNELDSRANQKAIDSLLNFETVKYFGNEEYEARRYDENLRTYRTAAIRSQNSLSFLNFGQQAIIATGLILILWRATVGVAAGKLTLGDLVLVNTLMIQLYIPLNFLGVIYREIKQATTDMDRMFVLLGTNQEVADSPDAPTLRVNGAEVRFRHVGFGYESNRVILQDVDFTIAAGTTTAVVGHSGSGKSTLARLLFRFYDVSQGDIEVDGQDIRRVRQSTLRASIGIVPQDTVLFNDSIYYNIAYGRPEATREEVIAAAQAAQIDHFIRELPQGYDTPVGERGLKLSGGEKQRVAIARTLLKNPPILVFDEATSALDSRTEQAIQAELMRLAQNRTTLLIAHRLSTVVHADQILVMDHGRIVERGTHADLMRANGRYAEMWQIQARNAAQGSPDADARDIEVGDATQDA</sequence>
<dbReference type="FunFam" id="3.40.50.300:FF:000186">
    <property type="entry name" value="ATP-binding cassette sub-family B member 7, mitochondrial"/>
    <property type="match status" value="1"/>
</dbReference>
<dbReference type="PROSITE" id="PS50929">
    <property type="entry name" value="ABC_TM1F"/>
    <property type="match status" value="1"/>
</dbReference>
<dbReference type="InterPro" id="IPR027417">
    <property type="entry name" value="P-loop_NTPase"/>
</dbReference>
<accession>A0A2N5CJA8</accession>
<dbReference type="Gene3D" id="1.20.1560.10">
    <property type="entry name" value="ABC transporter type 1, transmembrane domain"/>
    <property type="match status" value="1"/>
</dbReference>
<evidence type="ECO:0000256" key="2">
    <source>
        <dbReference type="ARBA" id="ARBA00022448"/>
    </source>
</evidence>
<feature type="transmembrane region" description="Helical" evidence="11">
    <location>
        <begin position="80"/>
        <end position="99"/>
    </location>
</feature>
<dbReference type="InterPro" id="IPR036640">
    <property type="entry name" value="ABC1_TM_sf"/>
</dbReference>
<dbReference type="InterPro" id="IPR039421">
    <property type="entry name" value="Type_1_exporter"/>
</dbReference>
<dbReference type="GO" id="GO:0006879">
    <property type="term" value="P:intracellular iron ion homeostasis"/>
    <property type="evidence" value="ECO:0007669"/>
    <property type="project" value="TreeGrafter"/>
</dbReference>
<evidence type="ECO:0000256" key="1">
    <source>
        <dbReference type="ARBA" id="ARBA00004651"/>
    </source>
</evidence>
<keyword evidence="6" id="KW-0547">Nucleotide-binding</keyword>
<dbReference type="EMBL" id="PJRP01000001">
    <property type="protein sequence ID" value="PLQ02291.1"/>
    <property type="molecule type" value="Genomic_DNA"/>
</dbReference>
<dbReference type="GO" id="GO:0005886">
    <property type="term" value="C:plasma membrane"/>
    <property type="evidence" value="ECO:0007669"/>
    <property type="project" value="UniProtKB-SubCell"/>
</dbReference>
<dbReference type="Proteomes" id="UP000234341">
    <property type="component" value="Unassembled WGS sequence"/>
</dbReference>
<dbReference type="SUPFAM" id="SSF90123">
    <property type="entry name" value="ABC transporter transmembrane region"/>
    <property type="match status" value="1"/>
</dbReference>
<dbReference type="AlphaFoldDB" id="A0A2N5CJA8"/>
<feature type="transmembrane region" description="Helical" evidence="11">
    <location>
        <begin position="274"/>
        <end position="296"/>
    </location>
</feature>
<dbReference type="InterPro" id="IPR003439">
    <property type="entry name" value="ABC_transporter-like_ATP-bd"/>
</dbReference>
<evidence type="ECO:0000313" key="14">
    <source>
        <dbReference type="EMBL" id="PLQ02291.1"/>
    </source>
</evidence>
<dbReference type="Gene3D" id="3.40.50.300">
    <property type="entry name" value="P-loop containing nucleotide triphosphate hydrolases"/>
    <property type="match status" value="1"/>
</dbReference>
<dbReference type="InterPro" id="IPR003593">
    <property type="entry name" value="AAA+_ATPase"/>
</dbReference>
<evidence type="ECO:0000256" key="10">
    <source>
        <dbReference type="SAM" id="MobiDB-lite"/>
    </source>
</evidence>
<reference evidence="14 15" key="1">
    <citation type="submission" date="2017-12" db="EMBL/GenBank/DDBJ databases">
        <title>Genome sequence of the active heterotrophic nitrifier-denitrifier, Cupriavidus pauculus UM1.</title>
        <authorList>
            <person name="Putonti C."/>
            <person name="Castignetti D."/>
        </authorList>
    </citation>
    <scope>NUCLEOTIDE SEQUENCE [LARGE SCALE GENOMIC DNA]</scope>
    <source>
        <strain evidence="14 15">UM1</strain>
    </source>
</reference>
<keyword evidence="4" id="KW-0997">Cell inner membrane</keyword>
<evidence type="ECO:0000256" key="3">
    <source>
        <dbReference type="ARBA" id="ARBA00022475"/>
    </source>
</evidence>
<feature type="transmembrane region" description="Helical" evidence="11">
    <location>
        <begin position="316"/>
        <end position="334"/>
    </location>
</feature>
<dbReference type="OrthoDB" id="8554730at2"/>
<evidence type="ECO:0000256" key="9">
    <source>
        <dbReference type="ARBA" id="ARBA00023136"/>
    </source>
</evidence>
<dbReference type="GO" id="GO:0140359">
    <property type="term" value="F:ABC-type transporter activity"/>
    <property type="evidence" value="ECO:0007669"/>
    <property type="project" value="InterPro"/>
</dbReference>
<dbReference type="InterPro" id="IPR011527">
    <property type="entry name" value="ABC1_TM_dom"/>
</dbReference>
<protein>
    <submittedName>
        <fullName evidence="14">Metal ABC transporter permease</fullName>
    </submittedName>
</protein>
<evidence type="ECO:0000256" key="4">
    <source>
        <dbReference type="ARBA" id="ARBA00022519"/>
    </source>
</evidence>
<gene>
    <name evidence="14" type="ORF">CYJ10_03070</name>
</gene>
<evidence type="ECO:0000259" key="12">
    <source>
        <dbReference type="PROSITE" id="PS50893"/>
    </source>
</evidence>
<keyword evidence="7" id="KW-0067">ATP-binding</keyword>
<evidence type="ECO:0000256" key="8">
    <source>
        <dbReference type="ARBA" id="ARBA00022989"/>
    </source>
</evidence>
<organism evidence="14 15">
    <name type="scientific">Cupriavidus pauculus</name>
    <dbReference type="NCBI Taxonomy" id="82633"/>
    <lineage>
        <taxon>Bacteria</taxon>
        <taxon>Pseudomonadati</taxon>
        <taxon>Pseudomonadota</taxon>
        <taxon>Betaproteobacteria</taxon>
        <taxon>Burkholderiales</taxon>
        <taxon>Burkholderiaceae</taxon>
        <taxon>Cupriavidus</taxon>
    </lineage>
</organism>
<dbReference type="GO" id="GO:0005524">
    <property type="term" value="F:ATP binding"/>
    <property type="evidence" value="ECO:0007669"/>
    <property type="project" value="UniProtKB-KW"/>
</dbReference>
<feature type="domain" description="ABC transmembrane type-1" evidence="13">
    <location>
        <begin position="49"/>
        <end position="336"/>
    </location>
</feature>
<dbReference type="SMART" id="SM00382">
    <property type="entry name" value="AAA"/>
    <property type="match status" value="1"/>
</dbReference>
<keyword evidence="2" id="KW-0813">Transport</keyword>
<feature type="transmembrane region" description="Helical" evidence="11">
    <location>
        <begin position="191"/>
        <end position="212"/>
    </location>
</feature>
<dbReference type="PROSITE" id="PS00211">
    <property type="entry name" value="ABC_TRANSPORTER_1"/>
    <property type="match status" value="1"/>
</dbReference>
<evidence type="ECO:0000259" key="13">
    <source>
        <dbReference type="PROSITE" id="PS50929"/>
    </source>
</evidence>
<proteinExistence type="predicted"/>
<dbReference type="SUPFAM" id="SSF52540">
    <property type="entry name" value="P-loop containing nucleoside triphosphate hydrolases"/>
    <property type="match status" value="1"/>
</dbReference>
<dbReference type="CDD" id="cd18582">
    <property type="entry name" value="ABC_6TM_ATM1_ABCB7"/>
    <property type="match status" value="1"/>
</dbReference>
<dbReference type="PROSITE" id="PS50893">
    <property type="entry name" value="ABC_TRANSPORTER_2"/>
    <property type="match status" value="1"/>
</dbReference>
<evidence type="ECO:0000256" key="5">
    <source>
        <dbReference type="ARBA" id="ARBA00022692"/>
    </source>
</evidence>
<dbReference type="PANTHER" id="PTHR24221">
    <property type="entry name" value="ATP-BINDING CASSETTE SUB-FAMILY B"/>
    <property type="match status" value="1"/>
</dbReference>
<keyword evidence="9 11" id="KW-0472">Membrane</keyword>
<feature type="transmembrane region" description="Helical" evidence="11">
    <location>
        <begin position="163"/>
        <end position="185"/>
    </location>
</feature>
<name>A0A2N5CJA8_9BURK</name>
<keyword evidence="5 11" id="KW-0812">Transmembrane</keyword>
<keyword evidence="3" id="KW-1003">Cell membrane</keyword>
<dbReference type="Pfam" id="PF00005">
    <property type="entry name" value="ABC_tran"/>
    <property type="match status" value="1"/>
</dbReference>
<feature type="transmembrane region" description="Helical" evidence="11">
    <location>
        <begin position="47"/>
        <end position="68"/>
    </location>
</feature>
<comment type="caution">
    <text evidence="14">The sequence shown here is derived from an EMBL/GenBank/DDBJ whole genome shotgun (WGS) entry which is preliminary data.</text>
</comment>
<keyword evidence="8 11" id="KW-1133">Transmembrane helix</keyword>
<dbReference type="Pfam" id="PF00664">
    <property type="entry name" value="ABC_membrane"/>
    <property type="match status" value="1"/>
</dbReference>
<evidence type="ECO:0000313" key="15">
    <source>
        <dbReference type="Proteomes" id="UP000234341"/>
    </source>
</evidence>